<evidence type="ECO:0000313" key="4">
    <source>
        <dbReference type="EMBL" id="CDP15897.1"/>
    </source>
</evidence>
<dbReference type="PANTHER" id="PTHR47938:SF35">
    <property type="entry name" value="PENTATRICOPEPTIDE REPEAT-CONTAINING PROTEIN 4, MITOCHONDRIAL-RELATED"/>
    <property type="match status" value="1"/>
</dbReference>
<dbReference type="AlphaFoldDB" id="A0A068V5Q7"/>
<dbReference type="OMA" id="CIPVPQT"/>
<evidence type="ECO:0000256" key="1">
    <source>
        <dbReference type="ARBA" id="ARBA00007626"/>
    </source>
</evidence>
<dbReference type="InParanoid" id="A0A068V5Q7"/>
<dbReference type="EMBL" id="HG739196">
    <property type="protein sequence ID" value="CDP15897.1"/>
    <property type="molecule type" value="Genomic_DNA"/>
</dbReference>
<dbReference type="InterPro" id="IPR002885">
    <property type="entry name" value="PPR_rpt"/>
</dbReference>
<keyword evidence="2" id="KW-0677">Repeat</keyword>
<gene>
    <name evidence="4" type="ORF">GSCOC_T00016804001</name>
</gene>
<evidence type="ECO:0000256" key="2">
    <source>
        <dbReference type="ARBA" id="ARBA00022737"/>
    </source>
</evidence>
<evidence type="ECO:0000256" key="3">
    <source>
        <dbReference type="PROSITE-ProRule" id="PRU00708"/>
    </source>
</evidence>
<evidence type="ECO:0000313" key="5">
    <source>
        <dbReference type="Proteomes" id="UP000295252"/>
    </source>
</evidence>
<accession>A0A068V5Q7</accession>
<dbReference type="FunCoup" id="A0A068V5Q7">
    <property type="interactions" value="379"/>
</dbReference>
<dbReference type="Proteomes" id="UP000295252">
    <property type="component" value="Chromosome VII"/>
</dbReference>
<evidence type="ECO:0008006" key="6">
    <source>
        <dbReference type="Google" id="ProtNLM"/>
    </source>
</evidence>
<proteinExistence type="inferred from homology"/>
<dbReference type="NCBIfam" id="TIGR00756">
    <property type="entry name" value="PPR"/>
    <property type="match status" value="1"/>
</dbReference>
<dbReference type="PANTHER" id="PTHR47938">
    <property type="entry name" value="RESPIRATORY COMPLEX I CHAPERONE (CIA84), PUTATIVE (AFU_ORTHOLOGUE AFUA_2G06020)-RELATED"/>
    <property type="match status" value="1"/>
</dbReference>
<dbReference type="Gramene" id="CDP15897">
    <property type="protein sequence ID" value="CDP15897"/>
    <property type="gene ID" value="GSCOC_T00016804001"/>
</dbReference>
<feature type="repeat" description="PPR" evidence="3">
    <location>
        <begin position="170"/>
        <end position="204"/>
    </location>
</feature>
<dbReference type="STRING" id="49390.A0A068V5Q7"/>
<dbReference type="PROSITE" id="PS51375">
    <property type="entry name" value="PPR"/>
    <property type="match status" value="1"/>
</dbReference>
<dbReference type="Pfam" id="PF13812">
    <property type="entry name" value="PPR_3"/>
    <property type="match status" value="1"/>
</dbReference>
<protein>
    <recommendedName>
        <fullName evidence="6">Pentacotripeptide-repeat region of PRORP domain-containing protein</fullName>
    </recommendedName>
</protein>
<dbReference type="InterPro" id="IPR011990">
    <property type="entry name" value="TPR-like_helical_dom_sf"/>
</dbReference>
<reference evidence="5" key="1">
    <citation type="journal article" date="2014" name="Science">
        <title>The coffee genome provides insight into the convergent evolution of caffeine biosynthesis.</title>
        <authorList>
            <person name="Denoeud F."/>
            <person name="Carretero-Paulet L."/>
            <person name="Dereeper A."/>
            <person name="Droc G."/>
            <person name="Guyot R."/>
            <person name="Pietrella M."/>
            <person name="Zheng C."/>
            <person name="Alberti A."/>
            <person name="Anthony F."/>
            <person name="Aprea G."/>
            <person name="Aury J.M."/>
            <person name="Bento P."/>
            <person name="Bernard M."/>
            <person name="Bocs S."/>
            <person name="Campa C."/>
            <person name="Cenci A."/>
            <person name="Combes M.C."/>
            <person name="Crouzillat D."/>
            <person name="Da Silva C."/>
            <person name="Daddiego L."/>
            <person name="De Bellis F."/>
            <person name="Dussert S."/>
            <person name="Garsmeur O."/>
            <person name="Gayraud T."/>
            <person name="Guignon V."/>
            <person name="Jahn K."/>
            <person name="Jamilloux V."/>
            <person name="Joet T."/>
            <person name="Labadie K."/>
            <person name="Lan T."/>
            <person name="Leclercq J."/>
            <person name="Lepelley M."/>
            <person name="Leroy T."/>
            <person name="Li L.T."/>
            <person name="Librado P."/>
            <person name="Lopez L."/>
            <person name="Munoz A."/>
            <person name="Noel B."/>
            <person name="Pallavicini A."/>
            <person name="Perrotta G."/>
            <person name="Poncet V."/>
            <person name="Pot D."/>
            <person name="Priyono X."/>
            <person name="Rigoreau M."/>
            <person name="Rouard M."/>
            <person name="Rozas J."/>
            <person name="Tranchant-Dubreuil C."/>
            <person name="VanBuren R."/>
            <person name="Zhang Q."/>
            <person name="Andrade A.C."/>
            <person name="Argout X."/>
            <person name="Bertrand B."/>
            <person name="de Kochko A."/>
            <person name="Graziosi G."/>
            <person name="Henry R.J."/>
            <person name="Jayarama X."/>
            <person name="Ming R."/>
            <person name="Nagai C."/>
            <person name="Rounsley S."/>
            <person name="Sankoff D."/>
            <person name="Giuliano G."/>
            <person name="Albert V.A."/>
            <person name="Wincker P."/>
            <person name="Lashermes P."/>
        </authorList>
    </citation>
    <scope>NUCLEOTIDE SEQUENCE [LARGE SCALE GENOMIC DNA]</scope>
    <source>
        <strain evidence="5">cv. DH200-94</strain>
    </source>
</reference>
<dbReference type="Gene3D" id="1.25.40.10">
    <property type="entry name" value="Tetratricopeptide repeat domain"/>
    <property type="match status" value="1"/>
</dbReference>
<dbReference type="PhylomeDB" id="A0A068V5Q7"/>
<dbReference type="GO" id="GO:0003729">
    <property type="term" value="F:mRNA binding"/>
    <property type="evidence" value="ECO:0007669"/>
    <property type="project" value="TreeGrafter"/>
</dbReference>
<organism evidence="4 5">
    <name type="scientific">Coffea canephora</name>
    <name type="common">Robusta coffee</name>
    <dbReference type="NCBI Taxonomy" id="49390"/>
    <lineage>
        <taxon>Eukaryota</taxon>
        <taxon>Viridiplantae</taxon>
        <taxon>Streptophyta</taxon>
        <taxon>Embryophyta</taxon>
        <taxon>Tracheophyta</taxon>
        <taxon>Spermatophyta</taxon>
        <taxon>Magnoliopsida</taxon>
        <taxon>eudicotyledons</taxon>
        <taxon>Gunneridae</taxon>
        <taxon>Pentapetalae</taxon>
        <taxon>asterids</taxon>
        <taxon>lamiids</taxon>
        <taxon>Gentianales</taxon>
        <taxon>Rubiaceae</taxon>
        <taxon>Ixoroideae</taxon>
        <taxon>Gardenieae complex</taxon>
        <taxon>Bertiereae - Coffeeae clade</taxon>
        <taxon>Coffeeae</taxon>
        <taxon>Coffea</taxon>
    </lineage>
</organism>
<comment type="similarity">
    <text evidence="1">Belongs to the PPR family. P subfamily.</text>
</comment>
<name>A0A068V5Q7_COFCA</name>
<keyword evidence="5" id="KW-1185">Reference proteome</keyword>
<sequence length="343" mass="37861">MVTVATRLYSSPNLIRHSLLRFSSVSKFSPPNYLEESIKAAIEANNYGEIPNILAASKGSCQNANPFSFLSAFPVKTRTNIVDEILQSFSSLRPRSRPGFAYSCLLSYTLQSPNPLPLALAVLQRTLRSGCLPVPQTHVLLSTAWLESCCHAKLVSNILLEMQSIGYNPDCGICNYLILSLCKVDQLKEAIKVLKGMSGAGCFPDLDSYGTIICEMSELGRTADAVGMMKEMVATFNLSPRKEILVKIAAAFRANKETLRAVEMIEFLERKNVDVGFDVYDLVLEGCLECRQFVLAGKVVMRMTGKGFIPYISVRQRVVAGLASVDEWELASAVRQRFSDMNS</sequence>
<dbReference type="OrthoDB" id="1911783at2759"/>